<organism evidence="1 2">
    <name type="scientific">Ureibacillus thermophilus</name>
    <dbReference type="NCBI Taxonomy" id="367743"/>
    <lineage>
        <taxon>Bacteria</taxon>
        <taxon>Bacillati</taxon>
        <taxon>Bacillota</taxon>
        <taxon>Bacilli</taxon>
        <taxon>Bacillales</taxon>
        <taxon>Caryophanaceae</taxon>
        <taxon>Ureibacillus</taxon>
    </lineage>
</organism>
<reference evidence="1 2" key="1">
    <citation type="submission" date="2019-02" db="EMBL/GenBank/DDBJ databases">
        <title>Ureibacillus thermophilus.</title>
        <authorList>
            <person name="Sunny J.S."/>
            <person name="Natarajan A."/>
            <person name="Saleena L.M."/>
        </authorList>
    </citation>
    <scope>NUCLEOTIDE SEQUENCE [LARGE SCALE GENOMIC DNA]</scope>
    <source>
        <strain evidence="1 2">LM102</strain>
    </source>
</reference>
<evidence type="ECO:0000313" key="2">
    <source>
        <dbReference type="Proteomes" id="UP000291151"/>
    </source>
</evidence>
<dbReference type="Proteomes" id="UP000291151">
    <property type="component" value="Chromosome"/>
</dbReference>
<sequence>MTILALGLENSSYSVRSNNEGATKTQQVSWKEVFADEARKINPLYDVNNQRNHLILNAIETNNWSKYNEFQAKQHPAWYEQVDGQYVPNKMYYASLISSKLEALKAAEMENDQKAIDTWTKSLKQAIKDFKNAPGVVPYVAGLNHTAELANKYGVPQADLSFFNSKWNSPIVAKEGKFSENAWYDNAYLAENSELKSHIENLVADTFQTNNNTLKAAINEEEALNAVRTETSNEAEYKLAEEGKAEDNPLTAAMETALHTSSSNQQDETLQNILLHNLKFAFSQSFKLVDELYK</sequence>
<dbReference type="KEGG" id="uth:DKZ56_15220"/>
<keyword evidence="2" id="KW-1185">Reference proteome</keyword>
<accession>A0A4P6UWS2</accession>
<protein>
    <submittedName>
        <fullName evidence="1">Uncharacterized protein</fullName>
    </submittedName>
</protein>
<name>A0A4P6UWS2_9BACL</name>
<dbReference type="AlphaFoldDB" id="A0A4P6UWS2"/>
<proteinExistence type="predicted"/>
<evidence type="ECO:0000313" key="1">
    <source>
        <dbReference type="EMBL" id="QBK27045.1"/>
    </source>
</evidence>
<dbReference type="RefSeq" id="WP_208650719.1">
    <property type="nucleotide sequence ID" value="NZ_CP036528.1"/>
</dbReference>
<dbReference type="EMBL" id="CP036528">
    <property type="protein sequence ID" value="QBK27045.1"/>
    <property type="molecule type" value="Genomic_DNA"/>
</dbReference>
<gene>
    <name evidence="1" type="ORF">DKZ56_15220</name>
</gene>